<organism evidence="4 5">
    <name type="scientific">Candidatus Magnetaquiglobus chichijimensis</name>
    <dbReference type="NCBI Taxonomy" id="3141448"/>
    <lineage>
        <taxon>Bacteria</taxon>
        <taxon>Pseudomonadati</taxon>
        <taxon>Pseudomonadota</taxon>
        <taxon>Magnetococcia</taxon>
        <taxon>Magnetococcales</taxon>
        <taxon>Candidatus Magnetaquicoccaceae</taxon>
        <taxon>Candidatus Magnetaquiglobus</taxon>
    </lineage>
</organism>
<dbReference type="Pfam" id="PF16861">
    <property type="entry name" value="Carbam_trans_C"/>
    <property type="match status" value="1"/>
</dbReference>
<dbReference type="GO" id="GO:0016874">
    <property type="term" value="F:ligase activity"/>
    <property type="evidence" value="ECO:0007669"/>
    <property type="project" value="UniProtKB-KW"/>
</dbReference>
<dbReference type="Gene3D" id="3.30.420.40">
    <property type="match status" value="2"/>
</dbReference>
<feature type="domain" description="Carbamoyltransferase" evidence="2">
    <location>
        <begin position="5"/>
        <end position="341"/>
    </location>
</feature>
<dbReference type="CDD" id="cd24100">
    <property type="entry name" value="ASKHA_NBD_MJ1051-like_N"/>
    <property type="match status" value="1"/>
</dbReference>
<dbReference type="EC" id="6.1.2.2" evidence="4"/>
<comment type="caution">
    <text evidence="4">The sequence shown here is derived from an EMBL/GenBank/DDBJ whole genome shotgun (WGS) entry which is preliminary data.</text>
</comment>
<dbReference type="EMBL" id="BAAFGK010000001">
    <property type="protein sequence ID" value="GAB0055902.1"/>
    <property type="molecule type" value="Genomic_DNA"/>
</dbReference>
<dbReference type="InterPro" id="IPR031730">
    <property type="entry name" value="Carbam_trans_C"/>
</dbReference>
<dbReference type="PANTHER" id="PTHR34847">
    <property type="entry name" value="NODULATION PROTEIN U"/>
    <property type="match status" value="1"/>
</dbReference>
<name>A0ABQ0C4U6_9PROT</name>
<dbReference type="Pfam" id="PF02543">
    <property type="entry name" value="Carbam_trans_N"/>
    <property type="match status" value="1"/>
</dbReference>
<proteinExistence type="inferred from homology"/>
<comment type="similarity">
    <text evidence="1">Belongs to the NodU/CmcH family.</text>
</comment>
<evidence type="ECO:0000256" key="1">
    <source>
        <dbReference type="ARBA" id="ARBA00006129"/>
    </source>
</evidence>
<dbReference type="PANTHER" id="PTHR34847:SF1">
    <property type="entry name" value="NODULATION PROTEIN U"/>
    <property type="match status" value="1"/>
</dbReference>
<accession>A0ABQ0C4U6</accession>
<feature type="domain" description="Carbamoyltransferase C-terminal" evidence="3">
    <location>
        <begin position="388"/>
        <end position="558"/>
    </location>
</feature>
<reference evidence="4 5" key="1">
    <citation type="submission" date="2024-05" db="EMBL/GenBank/DDBJ databases">
        <authorList>
            <consortium name="Candidatus Magnetaquicoccaceae bacterium FCR-1 genome sequencing consortium"/>
            <person name="Shimoshige H."/>
            <person name="Shimamura S."/>
            <person name="Taoka A."/>
            <person name="Kobayashi H."/>
            <person name="Maekawa T."/>
        </authorList>
    </citation>
    <scope>NUCLEOTIDE SEQUENCE [LARGE SCALE GENOMIC DNA]</scope>
    <source>
        <strain evidence="4 5">FCR-1</strain>
    </source>
</reference>
<protein>
    <submittedName>
        <fullName evidence="4">Nebramycin 5' synthase</fullName>
        <ecNumber evidence="4">6.1.2.2</ecNumber>
    </submittedName>
</protein>
<dbReference type="RefSeq" id="WP_420903615.1">
    <property type="nucleotide sequence ID" value="NZ_BAAFGK010000001.1"/>
</dbReference>
<keyword evidence="4" id="KW-0436">Ligase</keyword>
<dbReference type="InterPro" id="IPR051338">
    <property type="entry name" value="NodU/CmcH_Carbamoyltrnsfr"/>
</dbReference>
<dbReference type="Proteomes" id="UP001628193">
    <property type="component" value="Unassembled WGS sequence"/>
</dbReference>
<keyword evidence="5" id="KW-1185">Reference proteome</keyword>
<reference evidence="4 5" key="2">
    <citation type="submission" date="2024-09" db="EMBL/GenBank/DDBJ databases">
        <title>Draft genome sequence of Candidatus Magnetaquicoccaceae bacterium FCR-1.</title>
        <authorList>
            <person name="Shimoshige H."/>
            <person name="Shimamura S."/>
            <person name="Taoka A."/>
            <person name="Kobayashi H."/>
            <person name="Maekawa T."/>
        </authorList>
    </citation>
    <scope>NUCLEOTIDE SEQUENCE [LARGE SCALE GENOMIC DNA]</scope>
    <source>
        <strain evidence="4 5">FCR-1</strain>
    </source>
</reference>
<dbReference type="SUPFAM" id="SSF53067">
    <property type="entry name" value="Actin-like ATPase domain"/>
    <property type="match status" value="1"/>
</dbReference>
<dbReference type="InterPro" id="IPR043129">
    <property type="entry name" value="ATPase_NBD"/>
</dbReference>
<evidence type="ECO:0000259" key="2">
    <source>
        <dbReference type="Pfam" id="PF02543"/>
    </source>
</evidence>
<gene>
    <name evidence="4" type="primary">tobZ</name>
    <name evidence="4" type="ORF">SIID45300_00201</name>
</gene>
<evidence type="ECO:0000313" key="5">
    <source>
        <dbReference type="Proteomes" id="UP001628193"/>
    </source>
</evidence>
<dbReference type="Gene3D" id="3.90.870.20">
    <property type="entry name" value="Carbamoyltransferase, C-terminal domain"/>
    <property type="match status" value="1"/>
</dbReference>
<dbReference type="InterPro" id="IPR003696">
    <property type="entry name" value="Carbtransf_dom"/>
</dbReference>
<dbReference type="InterPro" id="IPR038152">
    <property type="entry name" value="Carbam_trans_C_sf"/>
</dbReference>
<evidence type="ECO:0000313" key="4">
    <source>
        <dbReference type="EMBL" id="GAB0055902.1"/>
    </source>
</evidence>
<evidence type="ECO:0000259" key="3">
    <source>
        <dbReference type="Pfam" id="PF16861"/>
    </source>
</evidence>
<sequence>MREIILGLWDGHDAGAALLVDGRLACAINEERLTRRKLEIAFPRLAIAACLDQAGIRADRIDRIAACTTDPAKTLSRLLPATKERYYQLRRHLLPPSPLDPWTQTAKRVVTRWPGNAVTRRLSEWALQPELRRLGIQAPVTWHDHHRCHAATAAFGLGLDDTLVATLDGVGDGRSGSLYRFRSGRLEPLASVAAHDSLGGFFECITRLMHLRELEDEGKVMALADHAPEIDPDDNPLLELFAIDGLRIRATVGDLERSVRRVHWRHPNETLAAMAQQALESWVLTWIGHALAATGLNRVALAGGIFANVRLNGMIRRLPEVERCYVFPHMGDGGLAAGAACLSATQVTMPLLEHPFLGPEASAEEIEAAMRRSGLPHRHHADPVPEAARLLTDGRILGWHQGRMEYGPRALGGRSVLARPDLPGLRERLNRRLKRRAWYQPFCPAMLDGEAERLLEDHRGPPDRGMTSLYRLRPTFRGLLAEVSGAEGSCRPQMVAEEDPGRYARLLVAMRAATGLGVVLDTSFNPHGQPLVNTPEEALRAFVAMGLDHLVIGDWIVDQA</sequence>